<name>A0A1E4TRC5_PACTA</name>
<feature type="compositionally biased region" description="Basic and acidic residues" evidence="1">
    <location>
        <begin position="181"/>
        <end position="190"/>
    </location>
</feature>
<protein>
    <submittedName>
        <fullName evidence="2">Uncharacterized protein</fullName>
    </submittedName>
</protein>
<proteinExistence type="predicted"/>
<keyword evidence="3" id="KW-1185">Reference proteome</keyword>
<sequence>MDNNFNKGKNNFKMKRDEGINNIDLPNNNRELWLLKKYSKILTKFPLILILQDNHETKTNLNWNQLCQKIETLNMEKNYEILFRNKDKDKEKENNSTISYSSYRFSVDPNNLLRLYDTQAINNVKIFLIALKYSRLILSNKENELFKFQNKSTNDLCTEWSNKIDITSASASATTSATTIDAKREKRKDEEELANQDSITASLSHEKGLKIICISREMLSNNNENSDSFSNLLKALSDFKFRTKLVRLSLNLLSNNGLLQSLENSTNEIQTIEQDYYNTLLSYNKSRETYEKNYLTKIGELGLTKVVKSMDSEYAYLMHENIF</sequence>
<dbReference type="EMBL" id="KV454016">
    <property type="protein sequence ID" value="ODV94277.1"/>
    <property type="molecule type" value="Genomic_DNA"/>
</dbReference>
<evidence type="ECO:0000313" key="3">
    <source>
        <dbReference type="Proteomes" id="UP000094236"/>
    </source>
</evidence>
<accession>A0A1E4TRC5</accession>
<feature type="region of interest" description="Disordered" evidence="1">
    <location>
        <begin position="178"/>
        <end position="197"/>
    </location>
</feature>
<dbReference type="Proteomes" id="UP000094236">
    <property type="component" value="Unassembled WGS sequence"/>
</dbReference>
<dbReference type="AlphaFoldDB" id="A0A1E4TRC5"/>
<reference evidence="3" key="1">
    <citation type="submission" date="2016-05" db="EMBL/GenBank/DDBJ databases">
        <title>Comparative genomics of biotechnologically important yeasts.</title>
        <authorList>
            <consortium name="DOE Joint Genome Institute"/>
            <person name="Riley R."/>
            <person name="Haridas S."/>
            <person name="Wolfe K.H."/>
            <person name="Lopes M.R."/>
            <person name="Hittinger C.T."/>
            <person name="Goker M."/>
            <person name="Salamov A."/>
            <person name="Wisecaver J."/>
            <person name="Long T.M."/>
            <person name="Aerts A.L."/>
            <person name="Barry K."/>
            <person name="Choi C."/>
            <person name="Clum A."/>
            <person name="Coughlan A.Y."/>
            <person name="Deshpande S."/>
            <person name="Douglass A.P."/>
            <person name="Hanson S.J."/>
            <person name="Klenk H.-P."/>
            <person name="Labutti K."/>
            <person name="Lapidus A."/>
            <person name="Lindquist E."/>
            <person name="Lipzen A."/>
            <person name="Meier-Kolthoff J.P."/>
            <person name="Ohm R.A."/>
            <person name="Otillar R.P."/>
            <person name="Pangilinan J."/>
            <person name="Peng Y."/>
            <person name="Rokas A."/>
            <person name="Rosa C.A."/>
            <person name="Scheuner C."/>
            <person name="Sibirny A.A."/>
            <person name="Slot J.C."/>
            <person name="Stielow J.B."/>
            <person name="Sun H."/>
            <person name="Kurtzman C.P."/>
            <person name="Blackwell M."/>
            <person name="Grigoriev I.V."/>
            <person name="Jeffries T.W."/>
        </authorList>
    </citation>
    <scope>NUCLEOTIDE SEQUENCE [LARGE SCALE GENOMIC DNA]</scope>
    <source>
        <strain evidence="3">NRRL Y-2460</strain>
    </source>
</reference>
<gene>
    <name evidence="2" type="ORF">PACTADRAFT_35083</name>
</gene>
<organism evidence="2 3">
    <name type="scientific">Pachysolen tannophilus NRRL Y-2460</name>
    <dbReference type="NCBI Taxonomy" id="669874"/>
    <lineage>
        <taxon>Eukaryota</taxon>
        <taxon>Fungi</taxon>
        <taxon>Dikarya</taxon>
        <taxon>Ascomycota</taxon>
        <taxon>Saccharomycotina</taxon>
        <taxon>Pichiomycetes</taxon>
        <taxon>Pachysolenaceae</taxon>
        <taxon>Pachysolen</taxon>
    </lineage>
</organism>
<evidence type="ECO:0000313" key="2">
    <source>
        <dbReference type="EMBL" id="ODV94277.1"/>
    </source>
</evidence>
<evidence type="ECO:0000256" key="1">
    <source>
        <dbReference type="SAM" id="MobiDB-lite"/>
    </source>
</evidence>